<feature type="transmembrane region" description="Helical" evidence="5">
    <location>
        <begin position="422"/>
        <end position="438"/>
    </location>
</feature>
<evidence type="ECO:0000313" key="7">
    <source>
        <dbReference type="EMBL" id="PIQ85181.1"/>
    </source>
</evidence>
<evidence type="ECO:0000256" key="5">
    <source>
        <dbReference type="SAM" id="Phobius"/>
    </source>
</evidence>
<comment type="subcellular location">
    <subcellularLocation>
        <location evidence="1">Membrane</location>
        <topology evidence="1">Multi-pass membrane protein</topology>
    </subcellularLocation>
</comment>
<dbReference type="GO" id="GO:0016020">
    <property type="term" value="C:membrane"/>
    <property type="evidence" value="ECO:0007669"/>
    <property type="project" value="UniProtKB-SubCell"/>
</dbReference>
<dbReference type="InterPro" id="IPR011990">
    <property type="entry name" value="TPR-like_helical_dom_sf"/>
</dbReference>
<evidence type="ECO:0000256" key="4">
    <source>
        <dbReference type="ARBA" id="ARBA00023136"/>
    </source>
</evidence>
<dbReference type="EMBL" id="PCVY01000072">
    <property type="protein sequence ID" value="PIQ85181.1"/>
    <property type="molecule type" value="Genomic_DNA"/>
</dbReference>
<feature type="transmembrane region" description="Helical" evidence="5">
    <location>
        <begin position="36"/>
        <end position="53"/>
    </location>
</feature>
<dbReference type="AlphaFoldDB" id="A0A2H0LLB2"/>
<feature type="transmembrane region" description="Helical" evidence="5">
    <location>
        <begin position="7"/>
        <end position="24"/>
    </location>
</feature>
<feature type="transmembrane region" description="Helical" evidence="5">
    <location>
        <begin position="392"/>
        <end position="410"/>
    </location>
</feature>
<name>A0A2H0LLB2_9BACT</name>
<keyword evidence="2 5" id="KW-0812">Transmembrane</keyword>
<dbReference type="InterPro" id="IPR007016">
    <property type="entry name" value="O-antigen_ligase-rel_domated"/>
</dbReference>
<dbReference type="InterPro" id="IPR051533">
    <property type="entry name" value="WaaL-like"/>
</dbReference>
<evidence type="ECO:0000256" key="3">
    <source>
        <dbReference type="ARBA" id="ARBA00022989"/>
    </source>
</evidence>
<evidence type="ECO:0000256" key="2">
    <source>
        <dbReference type="ARBA" id="ARBA00022692"/>
    </source>
</evidence>
<accession>A0A2H0LLB2</accession>
<feature type="transmembrane region" description="Helical" evidence="5">
    <location>
        <begin position="65"/>
        <end position="85"/>
    </location>
</feature>
<keyword evidence="3 5" id="KW-1133">Transmembrane helix</keyword>
<feature type="transmembrane region" description="Helical" evidence="5">
    <location>
        <begin position="105"/>
        <end position="123"/>
    </location>
</feature>
<feature type="domain" description="O-antigen ligase-related" evidence="6">
    <location>
        <begin position="227"/>
        <end position="372"/>
    </location>
</feature>
<organism evidence="7 8">
    <name type="scientific">Candidatus Abzuiibacterium crystallinum</name>
    <dbReference type="NCBI Taxonomy" id="1974748"/>
    <lineage>
        <taxon>Bacteria</taxon>
        <taxon>Pseudomonadati</taxon>
        <taxon>Candidatus Omnitrophota</taxon>
        <taxon>Candidatus Abzuiibacterium</taxon>
    </lineage>
</organism>
<sequence length="660" mass="75215">MTRSSRFSAWIVFFFCLAAFYLPLSYALDAYQQEKFILLIGFALGFVRLMQSIRRQEYFFGWNILSVYFLLFTILVLAQYLINILDITAAGIRGSVYAYATREQFSRLIGLWVLLHLLVDVLTNRTRMKWLVGVIFSAGYLASILILMRRFFGLDLHESAFLPLTWLRFFPAIQPHPNQVAVFLELMVPLALGVCCYRLAHTKGWGREGGIRWTDLTSDGWFVSTAFLLFFLLMGVVATLSKVALAAVLIGIISFYLLTSKRYASNRLFAGLPVLIVAGGAVAFWLMGNQIQARFVDLKSQYLLTLGYRILLWERVLPLLSQFSLGGTGLGTFASSLSSLHRVEKHFFSPHLLNDYLEIWLESGWAGLCLWVVGFGLFFWHVTKWLRREESYFRRFLGGGLTGGLISLFTHSLMTSNLFDPANAFLALLFLGLIFALAREGGGDERLSAVDQKSLNGLRLMAVIVMGFFMGLGFYFLARDMLAHAFVGQTPTQMSYRHAIRIDGENAAYQGSLALLKENQAEFMMHPLRREQVRREALSHYQKAIALNPYQLIYRIQYSQLALQLKSYRQGEFIFSSFITSVPYDAEYLASFAFYYFSWADAEDHAPLKNKLIKQGLDLYQQALQLDPVGIPALRTRKETRLSPEFRQLLKPQLISLESA</sequence>
<evidence type="ECO:0000259" key="6">
    <source>
        <dbReference type="Pfam" id="PF04932"/>
    </source>
</evidence>
<feature type="transmembrane region" description="Helical" evidence="5">
    <location>
        <begin position="220"/>
        <end position="237"/>
    </location>
</feature>
<dbReference type="PANTHER" id="PTHR37422:SF17">
    <property type="entry name" value="O-ANTIGEN LIGASE"/>
    <property type="match status" value="1"/>
</dbReference>
<keyword evidence="4 5" id="KW-0472">Membrane</keyword>
<proteinExistence type="predicted"/>
<feature type="transmembrane region" description="Helical" evidence="5">
    <location>
        <begin position="130"/>
        <end position="152"/>
    </location>
</feature>
<dbReference type="Gene3D" id="1.25.40.10">
    <property type="entry name" value="Tetratricopeptide repeat domain"/>
    <property type="match status" value="1"/>
</dbReference>
<evidence type="ECO:0000256" key="1">
    <source>
        <dbReference type="ARBA" id="ARBA00004141"/>
    </source>
</evidence>
<comment type="caution">
    <text evidence="7">The sequence shown here is derived from an EMBL/GenBank/DDBJ whole genome shotgun (WGS) entry which is preliminary data.</text>
</comment>
<dbReference type="Proteomes" id="UP000230859">
    <property type="component" value="Unassembled WGS sequence"/>
</dbReference>
<feature type="transmembrane region" description="Helical" evidence="5">
    <location>
        <begin position="180"/>
        <end position="200"/>
    </location>
</feature>
<dbReference type="Pfam" id="PF04932">
    <property type="entry name" value="Wzy_C"/>
    <property type="match status" value="1"/>
</dbReference>
<feature type="transmembrane region" description="Helical" evidence="5">
    <location>
        <begin position="359"/>
        <end position="380"/>
    </location>
</feature>
<feature type="transmembrane region" description="Helical" evidence="5">
    <location>
        <begin position="268"/>
        <end position="288"/>
    </location>
</feature>
<evidence type="ECO:0000313" key="8">
    <source>
        <dbReference type="Proteomes" id="UP000230859"/>
    </source>
</evidence>
<reference evidence="7 8" key="1">
    <citation type="submission" date="2017-09" db="EMBL/GenBank/DDBJ databases">
        <title>Depth-based differentiation of microbial function through sediment-hosted aquifers and enrichment of novel symbionts in the deep terrestrial subsurface.</title>
        <authorList>
            <person name="Probst A.J."/>
            <person name="Ladd B."/>
            <person name="Jarett J.K."/>
            <person name="Geller-Mcgrath D.E."/>
            <person name="Sieber C.M."/>
            <person name="Emerson J.B."/>
            <person name="Anantharaman K."/>
            <person name="Thomas B.C."/>
            <person name="Malmstrom R."/>
            <person name="Stieglmeier M."/>
            <person name="Klingl A."/>
            <person name="Woyke T."/>
            <person name="Ryan C.M."/>
            <person name="Banfield J.F."/>
        </authorList>
    </citation>
    <scope>NUCLEOTIDE SEQUENCE [LARGE SCALE GENOMIC DNA]</scope>
    <source>
        <strain evidence="7">CG11_big_fil_rev_8_21_14_0_20_45_26</strain>
    </source>
</reference>
<dbReference type="SUPFAM" id="SSF48452">
    <property type="entry name" value="TPR-like"/>
    <property type="match status" value="1"/>
</dbReference>
<feature type="transmembrane region" description="Helical" evidence="5">
    <location>
        <begin position="458"/>
        <end position="478"/>
    </location>
</feature>
<dbReference type="PANTHER" id="PTHR37422">
    <property type="entry name" value="TEICHURONIC ACID BIOSYNTHESIS PROTEIN TUAE"/>
    <property type="match status" value="1"/>
</dbReference>
<gene>
    <name evidence="7" type="ORF">COV74_09485</name>
</gene>
<feature type="transmembrane region" description="Helical" evidence="5">
    <location>
        <begin position="243"/>
        <end position="259"/>
    </location>
</feature>
<protein>
    <recommendedName>
        <fullName evidence="6">O-antigen ligase-related domain-containing protein</fullName>
    </recommendedName>
</protein>